<evidence type="ECO:0000313" key="2">
    <source>
        <dbReference type="EMBL" id="KAF6225390.1"/>
    </source>
</evidence>
<gene>
    <name evidence="2" type="ORF">HO173_012774</name>
</gene>
<evidence type="ECO:0000313" key="3">
    <source>
        <dbReference type="Proteomes" id="UP000578531"/>
    </source>
</evidence>
<comment type="caution">
    <text evidence="2">The sequence shown here is derived from an EMBL/GenBank/DDBJ whole genome shotgun (WGS) entry which is preliminary data.</text>
</comment>
<sequence length="53" mass="5579">MLQKASLVAFFILAITASSSAEGLYTKNSGVLQVDGSSYNKLVAKSNQVSIVE</sequence>
<protein>
    <submittedName>
        <fullName evidence="2">Uncharacterized protein</fullName>
    </submittedName>
</protein>
<feature type="chain" id="PRO_5034156798" evidence="1">
    <location>
        <begin position="22"/>
        <end position="53"/>
    </location>
</feature>
<accession>A0A8H6CKP0</accession>
<evidence type="ECO:0000256" key="1">
    <source>
        <dbReference type="SAM" id="SignalP"/>
    </source>
</evidence>
<dbReference type="RefSeq" id="XP_037158519.1">
    <property type="nucleotide sequence ID" value="XM_037314608.1"/>
</dbReference>
<keyword evidence="3" id="KW-1185">Reference proteome</keyword>
<keyword evidence="1" id="KW-0732">Signal</keyword>
<dbReference type="EMBL" id="JACCJC010000103">
    <property type="protein sequence ID" value="KAF6225390.1"/>
    <property type="molecule type" value="Genomic_DNA"/>
</dbReference>
<name>A0A8H6CKP0_9LECA</name>
<proteinExistence type="predicted"/>
<reference evidence="2 3" key="1">
    <citation type="journal article" date="2020" name="Genomics">
        <title>Complete, high-quality genomes from long-read metagenomic sequencing of two wolf lichen thalli reveals enigmatic genome architecture.</title>
        <authorList>
            <person name="McKenzie S.K."/>
            <person name="Walston R.F."/>
            <person name="Allen J.L."/>
        </authorList>
    </citation>
    <scope>NUCLEOTIDE SEQUENCE [LARGE SCALE GENOMIC DNA]</scope>
    <source>
        <strain evidence="2">WasteWater2</strain>
    </source>
</reference>
<organism evidence="2 3">
    <name type="scientific">Letharia columbiana</name>
    <dbReference type="NCBI Taxonomy" id="112416"/>
    <lineage>
        <taxon>Eukaryota</taxon>
        <taxon>Fungi</taxon>
        <taxon>Dikarya</taxon>
        <taxon>Ascomycota</taxon>
        <taxon>Pezizomycotina</taxon>
        <taxon>Lecanoromycetes</taxon>
        <taxon>OSLEUM clade</taxon>
        <taxon>Lecanoromycetidae</taxon>
        <taxon>Lecanorales</taxon>
        <taxon>Lecanorineae</taxon>
        <taxon>Parmeliaceae</taxon>
        <taxon>Letharia</taxon>
    </lineage>
</organism>
<dbReference type="Proteomes" id="UP000578531">
    <property type="component" value="Unassembled WGS sequence"/>
</dbReference>
<dbReference type="AlphaFoldDB" id="A0A8H6CKP0"/>
<feature type="signal peptide" evidence="1">
    <location>
        <begin position="1"/>
        <end position="21"/>
    </location>
</feature>
<dbReference type="GeneID" id="59294407"/>
<dbReference type="OrthoDB" id="10264505at2759"/>